<evidence type="ECO:0000259" key="11">
    <source>
        <dbReference type="PROSITE" id="PS50113"/>
    </source>
</evidence>
<dbReference type="PANTHER" id="PTHR43711">
    <property type="entry name" value="TWO-COMPONENT HISTIDINE KINASE"/>
    <property type="match status" value="1"/>
</dbReference>
<evidence type="ECO:0000256" key="2">
    <source>
        <dbReference type="ARBA" id="ARBA00004236"/>
    </source>
</evidence>
<evidence type="ECO:0000256" key="5">
    <source>
        <dbReference type="ARBA" id="ARBA00022679"/>
    </source>
</evidence>
<dbReference type="PANTHER" id="PTHR43711:SF1">
    <property type="entry name" value="HISTIDINE KINASE 1"/>
    <property type="match status" value="1"/>
</dbReference>
<dbReference type="SMART" id="SM00388">
    <property type="entry name" value="HisKA"/>
    <property type="match status" value="1"/>
</dbReference>
<dbReference type="InterPro" id="IPR003661">
    <property type="entry name" value="HisK_dim/P_dom"/>
</dbReference>
<protein>
    <recommendedName>
        <fullName evidence="3">histidine kinase</fullName>
        <ecNumber evidence="3">2.7.13.3</ecNumber>
    </recommendedName>
</protein>
<dbReference type="SMART" id="SM00086">
    <property type="entry name" value="PAC"/>
    <property type="match status" value="1"/>
</dbReference>
<dbReference type="Gene3D" id="1.10.287.130">
    <property type="match status" value="1"/>
</dbReference>
<keyword evidence="12" id="KW-0547">Nucleotide-binding</keyword>
<accession>A0ABT9BK21</accession>
<evidence type="ECO:0000256" key="6">
    <source>
        <dbReference type="ARBA" id="ARBA00022777"/>
    </source>
</evidence>
<dbReference type="InterPro" id="IPR036097">
    <property type="entry name" value="HisK_dim/P_sf"/>
</dbReference>
<dbReference type="InterPro" id="IPR005467">
    <property type="entry name" value="His_kinase_dom"/>
</dbReference>
<feature type="transmembrane region" description="Helical" evidence="8">
    <location>
        <begin position="157"/>
        <end position="174"/>
    </location>
</feature>
<comment type="catalytic activity">
    <reaction evidence="1">
        <text>ATP + protein L-histidine = ADP + protein N-phospho-L-histidine.</text>
        <dbReference type="EC" id="2.7.13.3"/>
    </reaction>
</comment>
<sequence length="587" mass="62909">MTTLITTIRTVVGDALDRPSPLVKQSATVIGVGLALILLVAVPELTVTHGPSFWSSLVVIALATALAALMGRDRSFAKYVMIIPAIDVIGLGLFRAGTGGPSSLFASLIILPVVWLASGDGRRFIAYAIAGTSLSLVMPQLLGIVPNVSAIDWLRGLFTPVVFGLAAAIINELSRQSRAQIQSIKRLADDKETMLQRTVEYAAQLQDSEAKFRAADRMFRGVWAAVTEQSVIGTDQEGLIDAWNPGATKLLGPTADDAEDRMHIFDFHLPEELEAYAKELNYPPGETVLNPGFSALVENARLGKAESREWTYVRSDGTHVPVQLSVTRRLTETGETRGYLFVASDVTQAREVARLKDEFVGLISHELRTPLSSVLGYLELMRDDRENPLSEEQLQYLGVAERNAHRLLRLVGDLLFTAQVESGTFLLTDARDIELGPLVTASAESARPAADAAGITLEVGIPDAPAIVTGDPVRLAQAVDNLVSNAIKFTQRGGTVSIALHASAREATITVRDTGMGIAAEELDQLFSRFFRASTATRNAVPGVGLGLTITKAIVTAHGGQMDVESDEGVGTCFTMSLPIATPADVE</sequence>
<keyword evidence="8" id="KW-1133">Transmembrane helix</keyword>
<dbReference type="Pfam" id="PF02518">
    <property type="entry name" value="HATPase_c"/>
    <property type="match status" value="1"/>
</dbReference>
<feature type="transmembrane region" description="Helical" evidence="8">
    <location>
        <begin position="52"/>
        <end position="69"/>
    </location>
</feature>
<dbReference type="InterPro" id="IPR035965">
    <property type="entry name" value="PAS-like_dom_sf"/>
</dbReference>
<organism evidence="12 13">
    <name type="scientific">Antiquaquibacter soli</name>
    <dbReference type="NCBI Taxonomy" id="3064523"/>
    <lineage>
        <taxon>Bacteria</taxon>
        <taxon>Bacillati</taxon>
        <taxon>Actinomycetota</taxon>
        <taxon>Actinomycetes</taxon>
        <taxon>Micrococcales</taxon>
        <taxon>Microbacteriaceae</taxon>
        <taxon>Antiquaquibacter</taxon>
    </lineage>
</organism>
<evidence type="ECO:0000313" key="13">
    <source>
        <dbReference type="Proteomes" id="UP001241072"/>
    </source>
</evidence>
<evidence type="ECO:0000256" key="4">
    <source>
        <dbReference type="ARBA" id="ARBA00022553"/>
    </source>
</evidence>
<dbReference type="CDD" id="cd00082">
    <property type="entry name" value="HisKA"/>
    <property type="match status" value="1"/>
</dbReference>
<dbReference type="CDD" id="cd00130">
    <property type="entry name" value="PAS"/>
    <property type="match status" value="1"/>
</dbReference>
<dbReference type="SUPFAM" id="SSF55874">
    <property type="entry name" value="ATPase domain of HSP90 chaperone/DNA topoisomerase II/histidine kinase"/>
    <property type="match status" value="1"/>
</dbReference>
<feature type="domain" description="Histidine kinase" evidence="9">
    <location>
        <begin position="362"/>
        <end position="582"/>
    </location>
</feature>
<dbReference type="InterPro" id="IPR050736">
    <property type="entry name" value="Sensor_HK_Regulatory"/>
</dbReference>
<dbReference type="SMART" id="SM00387">
    <property type="entry name" value="HATPase_c"/>
    <property type="match status" value="1"/>
</dbReference>
<dbReference type="Pfam" id="PF13426">
    <property type="entry name" value="PAS_9"/>
    <property type="match status" value="1"/>
</dbReference>
<dbReference type="Proteomes" id="UP001241072">
    <property type="component" value="Unassembled WGS sequence"/>
</dbReference>
<dbReference type="CDD" id="cd00075">
    <property type="entry name" value="HATPase"/>
    <property type="match status" value="1"/>
</dbReference>
<dbReference type="InterPro" id="IPR000014">
    <property type="entry name" value="PAS"/>
</dbReference>
<dbReference type="PROSITE" id="PS50113">
    <property type="entry name" value="PAC"/>
    <property type="match status" value="1"/>
</dbReference>
<keyword evidence="8" id="KW-0472">Membrane</keyword>
<feature type="domain" description="PAC" evidence="11">
    <location>
        <begin position="306"/>
        <end position="358"/>
    </location>
</feature>
<evidence type="ECO:0000259" key="9">
    <source>
        <dbReference type="PROSITE" id="PS50109"/>
    </source>
</evidence>
<evidence type="ECO:0000256" key="3">
    <source>
        <dbReference type="ARBA" id="ARBA00012438"/>
    </source>
</evidence>
<feature type="transmembrane region" description="Helical" evidence="8">
    <location>
        <begin position="27"/>
        <end position="46"/>
    </location>
</feature>
<gene>
    <name evidence="12" type="ORF">Q5716_03945</name>
</gene>
<feature type="transmembrane region" description="Helical" evidence="8">
    <location>
        <begin position="124"/>
        <end position="145"/>
    </location>
</feature>
<proteinExistence type="predicted"/>
<dbReference type="EC" id="2.7.13.3" evidence="3"/>
<keyword evidence="12" id="KW-0067">ATP-binding</keyword>
<keyword evidence="6" id="KW-0418">Kinase</keyword>
<dbReference type="GO" id="GO:0005524">
    <property type="term" value="F:ATP binding"/>
    <property type="evidence" value="ECO:0007669"/>
    <property type="project" value="UniProtKB-KW"/>
</dbReference>
<dbReference type="SUPFAM" id="SSF47384">
    <property type="entry name" value="Homodimeric domain of signal transducing histidine kinase"/>
    <property type="match status" value="1"/>
</dbReference>
<evidence type="ECO:0000313" key="12">
    <source>
        <dbReference type="EMBL" id="MDO7881374.1"/>
    </source>
</evidence>
<reference evidence="12 13" key="1">
    <citation type="submission" date="2023-07" db="EMBL/GenBank/DDBJ databases">
        <title>Protaetiibacter sp. nov WY-16 isolated from soil.</title>
        <authorList>
            <person name="Liu B."/>
            <person name="Wan Y."/>
        </authorList>
    </citation>
    <scope>NUCLEOTIDE SEQUENCE [LARGE SCALE GENOMIC DNA]</scope>
    <source>
        <strain evidence="12 13">WY-16</strain>
    </source>
</reference>
<dbReference type="PROSITE" id="PS50109">
    <property type="entry name" value="HIS_KIN"/>
    <property type="match status" value="1"/>
</dbReference>
<comment type="caution">
    <text evidence="12">The sequence shown here is derived from an EMBL/GenBank/DDBJ whole genome shotgun (WGS) entry which is preliminary data.</text>
</comment>
<dbReference type="InterPro" id="IPR001610">
    <property type="entry name" value="PAC"/>
</dbReference>
<dbReference type="EMBL" id="JAUQUB010000001">
    <property type="protein sequence ID" value="MDO7881374.1"/>
    <property type="molecule type" value="Genomic_DNA"/>
</dbReference>
<dbReference type="Gene3D" id="3.30.450.20">
    <property type="entry name" value="PAS domain"/>
    <property type="match status" value="1"/>
</dbReference>
<dbReference type="SUPFAM" id="SSF55785">
    <property type="entry name" value="PYP-like sensor domain (PAS domain)"/>
    <property type="match status" value="1"/>
</dbReference>
<dbReference type="InterPro" id="IPR036890">
    <property type="entry name" value="HATPase_C_sf"/>
</dbReference>
<dbReference type="InterPro" id="IPR004358">
    <property type="entry name" value="Sig_transdc_His_kin-like_C"/>
</dbReference>
<evidence type="ECO:0000256" key="8">
    <source>
        <dbReference type="SAM" id="Phobius"/>
    </source>
</evidence>
<keyword evidence="5" id="KW-0808">Transferase</keyword>
<dbReference type="InterPro" id="IPR000700">
    <property type="entry name" value="PAS-assoc_C"/>
</dbReference>
<keyword evidence="8" id="KW-0812">Transmembrane</keyword>
<dbReference type="RefSeq" id="WP_305001784.1">
    <property type="nucleotide sequence ID" value="NZ_JAUQUB010000001.1"/>
</dbReference>
<comment type="subcellular location">
    <subcellularLocation>
        <location evidence="2">Cell membrane</location>
    </subcellularLocation>
</comment>
<evidence type="ECO:0000256" key="7">
    <source>
        <dbReference type="ARBA" id="ARBA00023012"/>
    </source>
</evidence>
<keyword evidence="4" id="KW-0597">Phosphoprotein</keyword>
<dbReference type="Pfam" id="PF00512">
    <property type="entry name" value="HisKA"/>
    <property type="match status" value="1"/>
</dbReference>
<dbReference type="PRINTS" id="PR00344">
    <property type="entry name" value="BCTRLSENSOR"/>
</dbReference>
<keyword evidence="13" id="KW-1185">Reference proteome</keyword>
<dbReference type="Gene3D" id="3.30.565.10">
    <property type="entry name" value="Histidine kinase-like ATPase, C-terminal domain"/>
    <property type="match status" value="1"/>
</dbReference>
<name>A0ABT9BK21_9MICO</name>
<dbReference type="PROSITE" id="PS50112">
    <property type="entry name" value="PAS"/>
    <property type="match status" value="1"/>
</dbReference>
<feature type="transmembrane region" description="Helical" evidence="8">
    <location>
        <begin position="100"/>
        <end position="117"/>
    </location>
</feature>
<dbReference type="InterPro" id="IPR003594">
    <property type="entry name" value="HATPase_dom"/>
</dbReference>
<keyword evidence="7" id="KW-0902">Two-component regulatory system</keyword>
<feature type="domain" description="PAS" evidence="10">
    <location>
        <begin position="231"/>
        <end position="281"/>
    </location>
</feature>
<evidence type="ECO:0000256" key="1">
    <source>
        <dbReference type="ARBA" id="ARBA00000085"/>
    </source>
</evidence>
<evidence type="ECO:0000259" key="10">
    <source>
        <dbReference type="PROSITE" id="PS50112"/>
    </source>
</evidence>